<dbReference type="SUPFAM" id="SSF54695">
    <property type="entry name" value="POZ domain"/>
    <property type="match status" value="1"/>
</dbReference>
<dbReference type="Pfam" id="PF00805">
    <property type="entry name" value="Pentapeptide"/>
    <property type="match status" value="1"/>
</dbReference>
<dbReference type="InterPro" id="IPR011333">
    <property type="entry name" value="SKP1/BTB/POZ_sf"/>
</dbReference>
<dbReference type="SUPFAM" id="SSF141571">
    <property type="entry name" value="Pentapeptide repeat-like"/>
    <property type="match status" value="1"/>
</dbReference>
<dbReference type="STRING" id="106549.A0A540N0M8"/>
<sequence length="212" mass="22924">MPEVYDSSSLVNLNVAGKKFCTTVGTLTQRQPDSMLAAMDGEIPKLEDSQYAELVKEAKYYLLFDLVDGILDVLDSKEDTASDADFTRTDVIKYIHSQKSCRCSSNKNYLQGVNLSGLNISKLDLSEVNFSSACLRNVSFSGANLQSANFKHVDAEGATFDDANLCCSTFYGANLRGASFVGANLRGASLVGAKNFDLYDLSGASGVEYCSF</sequence>
<gene>
    <name evidence="2" type="ORF">C1H46_009795</name>
</gene>
<evidence type="ECO:0000313" key="2">
    <source>
        <dbReference type="EMBL" id="TQE04602.1"/>
    </source>
</evidence>
<evidence type="ECO:0000313" key="3">
    <source>
        <dbReference type="Proteomes" id="UP000315295"/>
    </source>
</evidence>
<dbReference type="EMBL" id="VIEB01000137">
    <property type="protein sequence ID" value="TQE04602.1"/>
    <property type="molecule type" value="Genomic_DNA"/>
</dbReference>
<accession>A0A540N0M8</accession>
<dbReference type="Gene3D" id="2.160.20.80">
    <property type="entry name" value="E3 ubiquitin-protein ligase SopA"/>
    <property type="match status" value="1"/>
</dbReference>
<dbReference type="InterPro" id="IPR051082">
    <property type="entry name" value="Pentapeptide-BTB/POZ_domain"/>
</dbReference>
<dbReference type="PANTHER" id="PTHR14136">
    <property type="entry name" value="BTB_POZ DOMAIN-CONTAINING PROTEIN KCTD9"/>
    <property type="match status" value="1"/>
</dbReference>
<dbReference type="PANTHER" id="PTHR14136:SF17">
    <property type="entry name" value="BTB_POZ DOMAIN-CONTAINING PROTEIN KCTD9"/>
    <property type="match status" value="1"/>
</dbReference>
<dbReference type="InterPro" id="IPR001646">
    <property type="entry name" value="5peptide_repeat"/>
</dbReference>
<dbReference type="Proteomes" id="UP000315295">
    <property type="component" value="Unassembled WGS sequence"/>
</dbReference>
<organism evidence="2 3">
    <name type="scientific">Malus baccata</name>
    <name type="common">Siberian crab apple</name>
    <name type="synonym">Pyrus baccata</name>
    <dbReference type="NCBI Taxonomy" id="106549"/>
    <lineage>
        <taxon>Eukaryota</taxon>
        <taxon>Viridiplantae</taxon>
        <taxon>Streptophyta</taxon>
        <taxon>Embryophyta</taxon>
        <taxon>Tracheophyta</taxon>
        <taxon>Spermatophyta</taxon>
        <taxon>Magnoliopsida</taxon>
        <taxon>eudicotyledons</taxon>
        <taxon>Gunneridae</taxon>
        <taxon>Pentapetalae</taxon>
        <taxon>rosids</taxon>
        <taxon>fabids</taxon>
        <taxon>Rosales</taxon>
        <taxon>Rosaceae</taxon>
        <taxon>Amygdaloideae</taxon>
        <taxon>Maleae</taxon>
        <taxon>Malus</taxon>
    </lineage>
</organism>
<reference evidence="2 3" key="1">
    <citation type="journal article" date="2019" name="G3 (Bethesda)">
        <title>Sequencing of a Wild Apple (Malus baccata) Genome Unravels the Differences Between Cultivated and Wild Apple Species Regarding Disease Resistance and Cold Tolerance.</title>
        <authorList>
            <person name="Chen X."/>
        </authorList>
    </citation>
    <scope>NUCLEOTIDE SEQUENCE [LARGE SCALE GENOMIC DNA]</scope>
    <source>
        <strain evidence="3">cv. Shandingzi</strain>
        <tissue evidence="2">Leaves</tissue>
    </source>
</reference>
<evidence type="ECO:0008006" key="4">
    <source>
        <dbReference type="Google" id="ProtNLM"/>
    </source>
</evidence>
<dbReference type="AlphaFoldDB" id="A0A540N0M8"/>
<comment type="pathway">
    <text evidence="1">Protein modification; protein ubiquitination.</text>
</comment>
<name>A0A540N0M8_MALBA</name>
<keyword evidence="3" id="KW-1185">Reference proteome</keyword>
<evidence type="ECO:0000256" key="1">
    <source>
        <dbReference type="ARBA" id="ARBA00004906"/>
    </source>
</evidence>
<proteinExistence type="predicted"/>
<comment type="caution">
    <text evidence="2">The sequence shown here is derived from an EMBL/GenBank/DDBJ whole genome shotgun (WGS) entry which is preliminary data.</text>
</comment>
<protein>
    <recommendedName>
        <fullName evidence="4">Pentapeptide repeat-containing protein</fullName>
    </recommendedName>
</protein>
<dbReference type="Gene3D" id="3.30.710.10">
    <property type="entry name" value="Potassium Channel Kv1.1, Chain A"/>
    <property type="match status" value="1"/>
</dbReference>